<protein>
    <recommendedName>
        <fullName evidence="4">F-box domain-containing protein</fullName>
    </recommendedName>
</protein>
<evidence type="ECO:0008006" key="4">
    <source>
        <dbReference type="Google" id="ProtNLM"/>
    </source>
</evidence>
<organism evidence="2 3">
    <name type="scientific">Zalerion maritima</name>
    <dbReference type="NCBI Taxonomy" id="339359"/>
    <lineage>
        <taxon>Eukaryota</taxon>
        <taxon>Fungi</taxon>
        <taxon>Dikarya</taxon>
        <taxon>Ascomycota</taxon>
        <taxon>Pezizomycotina</taxon>
        <taxon>Sordariomycetes</taxon>
        <taxon>Lulworthiomycetidae</taxon>
        <taxon>Lulworthiales</taxon>
        <taxon>Lulworthiaceae</taxon>
        <taxon>Zalerion</taxon>
    </lineage>
</organism>
<comment type="caution">
    <text evidence="2">The sequence shown here is derived from an EMBL/GenBank/DDBJ whole genome shotgun (WGS) entry which is preliminary data.</text>
</comment>
<dbReference type="AlphaFoldDB" id="A0AAD5WNA8"/>
<reference evidence="2" key="1">
    <citation type="submission" date="2022-07" db="EMBL/GenBank/DDBJ databases">
        <title>Draft genome sequence of Zalerion maritima ATCC 34329, a (micro)plastics degrading marine fungus.</title>
        <authorList>
            <person name="Paco A."/>
            <person name="Goncalves M.F.M."/>
            <person name="Rocha-Santos T.A.P."/>
            <person name="Alves A."/>
        </authorList>
    </citation>
    <scope>NUCLEOTIDE SEQUENCE</scope>
    <source>
        <strain evidence="2">ATCC 34329</strain>
    </source>
</reference>
<evidence type="ECO:0000313" key="3">
    <source>
        <dbReference type="Proteomes" id="UP001201980"/>
    </source>
</evidence>
<dbReference type="EMBL" id="JAKWBI020000667">
    <property type="protein sequence ID" value="KAJ2893062.1"/>
    <property type="molecule type" value="Genomic_DNA"/>
</dbReference>
<proteinExistence type="predicted"/>
<gene>
    <name evidence="2" type="ORF">MKZ38_009082</name>
</gene>
<accession>A0AAD5WNA8</accession>
<sequence>MTHTCCVWTRLVIPQNILEAQNSPLSHGASAQAPSLLGSSSRQNLATLPNEILDMVFGYLERNSYDMISLTLASRRLLAAASNYKLSPAFPHECHGACVNLLRCATSWQVYSRHEKKVMRFRDFLLRMHLPPTLEPVIKDAEKNGPQDVWSTTLCSNCYEWQPMDDLWWLAEVSQFWRFDNTDLRLVQLNPERYVEMWCRAPEEVKFVCPRCSWHFFLDTKFGFNEDTQATWSSMWTMLGHKHRHRIGKGWSRGLPLHLKHWIDFVETEERDSMDENLDKEKQLEPQQPNGSTPEGEEIADPGSAQSELPEISVESREQGGDPAGAIVGGETEDGPTGEASQGII</sequence>
<keyword evidence="3" id="KW-1185">Reference proteome</keyword>
<evidence type="ECO:0000313" key="2">
    <source>
        <dbReference type="EMBL" id="KAJ2893062.1"/>
    </source>
</evidence>
<dbReference type="Proteomes" id="UP001201980">
    <property type="component" value="Unassembled WGS sequence"/>
</dbReference>
<feature type="region of interest" description="Disordered" evidence="1">
    <location>
        <begin position="273"/>
        <end position="345"/>
    </location>
</feature>
<name>A0AAD5WNA8_9PEZI</name>
<evidence type="ECO:0000256" key="1">
    <source>
        <dbReference type="SAM" id="MobiDB-lite"/>
    </source>
</evidence>